<dbReference type="EMBL" id="JH993117">
    <property type="protein sequence ID" value="EKX34152.1"/>
    <property type="molecule type" value="Genomic_DNA"/>
</dbReference>
<organism evidence="2">
    <name type="scientific">Guillardia theta (strain CCMP2712)</name>
    <name type="common">Cryptophyte</name>
    <dbReference type="NCBI Taxonomy" id="905079"/>
    <lineage>
        <taxon>Eukaryota</taxon>
        <taxon>Cryptophyceae</taxon>
        <taxon>Pyrenomonadales</taxon>
        <taxon>Geminigeraceae</taxon>
        <taxon>Guillardia</taxon>
    </lineage>
</organism>
<feature type="chain" id="PRO_5008769904" description="LysM domain-containing protein" evidence="1">
    <location>
        <begin position="25"/>
        <end position="1095"/>
    </location>
</feature>
<dbReference type="PaxDb" id="55529-EKX34152"/>
<reference evidence="3" key="3">
    <citation type="submission" date="2016-03" db="UniProtKB">
        <authorList>
            <consortium name="EnsemblProtists"/>
        </authorList>
    </citation>
    <scope>IDENTIFICATION</scope>
</reference>
<sequence length="1095" mass="118822">MFKQLQSSLLLALILYTCLTPSRGSRIAIIQQPMGNVLKGRALAQQPELQVVLSSTSELSVGTPRQSYVSLALNAGETLDVNNNNVMIVSIFQNPVGANFSTGSNKITVTLKEGAFKFTDLLILQGGTGFRLKFETHDSYGNLIAVESDLFDCGGQDARMHIAQQPTLNVFGSSQPWIPPVLEILDGTGRNLLLAEPEISVSIFSGPKGANFSSDSLLSVRASQGRAAFESLWVTKAATLLDPRITSYLEPVVNVFYVLKFSSPGYVDVYSSEFEVLPILAVEREPVSDHEKVVTSKCSGPVSGCYINFTDYLGMYTELNGSASSSAWKLQSAKLSVSVSCTDLDGPGEYVSYVTVGSRMLQRGIEYTPGPWAGCAFAGCRSQCASNTRLVVSDLDVLSDLGHIDASAQLYVSDGRKLSVKLALTDAVNVCECDGSLLVANATLRFTYSISQYEQDLPLRQQPVISLRNGDGTLYGLMPLIVSVNLSYSESGALLLGSRMQTSSNSLASFTDLKVTEAGPGNQLLFYIVGTKNSSRVEVVEASPFNIGTGTLPALSLSCTRGCSEPKVSITPYVTFSQQPVLELQKFVGGQWIIAQSNLPVRVEVGEGKGVAQLAWFSSSVVRADQGKVRYVDLAVYNGGCLQQPTRLVFLCNGNSIVSSPFLIIDDNLSPTFAVADPANGSFIGAVLWSTNFLFDINITDRNVYTVKNQSYSDQLSVYVWGNKTWLDQFCSWQSCPLANRTCVLLGASNDRDANDVTSSVAWKFQNSIPQLSLKPSAYCTSNKPANGSAWGIKFPVQFSPRCANSATNFPSDGGKSTVCIQGSDTITSIDNPNLEVRTFGEQRCVEIETRSPVAPYFVQPTHFDVLQAKIKGTYLDGEIGLTPTPTVSFPSFDVGVGCVLHVPIEVKNDERKFQKPCQAPQDPKAGNASISSQLRAKIYRVYRTSLYQQQEAPFDVLPGPTLIANPSSNPYTTALQWQPARGQEGFVYSICLSIQVDLSSSDLSESCQQEFYTAPFLGHPSQYCITVNVERCRYCVQDGDSMETVARDWGSSILQLWGGNSIFSPAYLESQQKIFLGPVYTVGPDETLPEVALK</sequence>
<accession>L1IDG3</accession>
<dbReference type="RefSeq" id="XP_005821132.1">
    <property type="nucleotide sequence ID" value="XM_005821075.1"/>
</dbReference>
<keyword evidence="1" id="KW-0732">Signal</keyword>
<gene>
    <name evidence="2" type="ORF">GUITHDRAFT_147408</name>
</gene>
<reference evidence="2 4" key="1">
    <citation type="journal article" date="2012" name="Nature">
        <title>Algal genomes reveal evolutionary mosaicism and the fate of nucleomorphs.</title>
        <authorList>
            <consortium name="DOE Joint Genome Institute"/>
            <person name="Curtis B.A."/>
            <person name="Tanifuji G."/>
            <person name="Burki F."/>
            <person name="Gruber A."/>
            <person name="Irimia M."/>
            <person name="Maruyama S."/>
            <person name="Arias M.C."/>
            <person name="Ball S.G."/>
            <person name="Gile G.H."/>
            <person name="Hirakawa Y."/>
            <person name="Hopkins J.F."/>
            <person name="Kuo A."/>
            <person name="Rensing S.A."/>
            <person name="Schmutz J."/>
            <person name="Symeonidi A."/>
            <person name="Elias M."/>
            <person name="Eveleigh R.J."/>
            <person name="Herman E.K."/>
            <person name="Klute M.J."/>
            <person name="Nakayama T."/>
            <person name="Obornik M."/>
            <person name="Reyes-Prieto A."/>
            <person name="Armbrust E.V."/>
            <person name="Aves S.J."/>
            <person name="Beiko R.G."/>
            <person name="Coutinho P."/>
            <person name="Dacks J.B."/>
            <person name="Durnford D.G."/>
            <person name="Fast N.M."/>
            <person name="Green B.R."/>
            <person name="Grisdale C.J."/>
            <person name="Hempel F."/>
            <person name="Henrissat B."/>
            <person name="Hoppner M.P."/>
            <person name="Ishida K."/>
            <person name="Kim E."/>
            <person name="Koreny L."/>
            <person name="Kroth P.G."/>
            <person name="Liu Y."/>
            <person name="Malik S.B."/>
            <person name="Maier U.G."/>
            <person name="McRose D."/>
            <person name="Mock T."/>
            <person name="Neilson J.A."/>
            <person name="Onodera N.T."/>
            <person name="Poole A.M."/>
            <person name="Pritham E.J."/>
            <person name="Richards T.A."/>
            <person name="Rocap G."/>
            <person name="Roy S.W."/>
            <person name="Sarai C."/>
            <person name="Schaack S."/>
            <person name="Shirato S."/>
            <person name="Slamovits C.H."/>
            <person name="Spencer D.F."/>
            <person name="Suzuki S."/>
            <person name="Worden A.Z."/>
            <person name="Zauner S."/>
            <person name="Barry K."/>
            <person name="Bell C."/>
            <person name="Bharti A.K."/>
            <person name="Crow J.A."/>
            <person name="Grimwood J."/>
            <person name="Kramer R."/>
            <person name="Lindquist E."/>
            <person name="Lucas S."/>
            <person name="Salamov A."/>
            <person name="McFadden G.I."/>
            <person name="Lane C.E."/>
            <person name="Keeling P.J."/>
            <person name="Gray M.W."/>
            <person name="Grigoriev I.V."/>
            <person name="Archibald J.M."/>
        </authorList>
    </citation>
    <scope>NUCLEOTIDE SEQUENCE</scope>
    <source>
        <strain evidence="2 4">CCMP2712</strain>
    </source>
</reference>
<evidence type="ECO:0000256" key="1">
    <source>
        <dbReference type="SAM" id="SignalP"/>
    </source>
</evidence>
<name>L1IDG3_GUITC</name>
<evidence type="ECO:0008006" key="5">
    <source>
        <dbReference type="Google" id="ProtNLM"/>
    </source>
</evidence>
<dbReference type="KEGG" id="gtt:GUITHDRAFT_147408"/>
<protein>
    <recommendedName>
        <fullName evidence="5">LysM domain-containing protein</fullName>
    </recommendedName>
</protein>
<dbReference type="EnsemblProtists" id="EKX34152">
    <property type="protein sequence ID" value="EKX34152"/>
    <property type="gene ID" value="GUITHDRAFT_147408"/>
</dbReference>
<dbReference type="HOGENOM" id="CLU_284072_0_0_1"/>
<proteinExistence type="predicted"/>
<evidence type="ECO:0000313" key="3">
    <source>
        <dbReference type="EnsemblProtists" id="EKX34152"/>
    </source>
</evidence>
<dbReference type="Proteomes" id="UP000011087">
    <property type="component" value="Unassembled WGS sequence"/>
</dbReference>
<dbReference type="GeneID" id="17290885"/>
<evidence type="ECO:0000313" key="2">
    <source>
        <dbReference type="EMBL" id="EKX34152.1"/>
    </source>
</evidence>
<feature type="signal peptide" evidence="1">
    <location>
        <begin position="1"/>
        <end position="24"/>
    </location>
</feature>
<evidence type="ECO:0000313" key="4">
    <source>
        <dbReference type="Proteomes" id="UP000011087"/>
    </source>
</evidence>
<reference evidence="4" key="2">
    <citation type="submission" date="2012-11" db="EMBL/GenBank/DDBJ databases">
        <authorList>
            <person name="Kuo A."/>
            <person name="Curtis B.A."/>
            <person name="Tanifuji G."/>
            <person name="Burki F."/>
            <person name="Gruber A."/>
            <person name="Irimia M."/>
            <person name="Maruyama S."/>
            <person name="Arias M.C."/>
            <person name="Ball S.G."/>
            <person name="Gile G.H."/>
            <person name="Hirakawa Y."/>
            <person name="Hopkins J.F."/>
            <person name="Rensing S.A."/>
            <person name="Schmutz J."/>
            <person name="Symeonidi A."/>
            <person name="Elias M."/>
            <person name="Eveleigh R.J."/>
            <person name="Herman E.K."/>
            <person name="Klute M.J."/>
            <person name="Nakayama T."/>
            <person name="Obornik M."/>
            <person name="Reyes-Prieto A."/>
            <person name="Armbrust E.V."/>
            <person name="Aves S.J."/>
            <person name="Beiko R.G."/>
            <person name="Coutinho P."/>
            <person name="Dacks J.B."/>
            <person name="Durnford D.G."/>
            <person name="Fast N.M."/>
            <person name="Green B.R."/>
            <person name="Grisdale C."/>
            <person name="Hempe F."/>
            <person name="Henrissat B."/>
            <person name="Hoppner M.P."/>
            <person name="Ishida K.-I."/>
            <person name="Kim E."/>
            <person name="Koreny L."/>
            <person name="Kroth P.G."/>
            <person name="Liu Y."/>
            <person name="Malik S.-B."/>
            <person name="Maier U.G."/>
            <person name="McRose D."/>
            <person name="Mock T."/>
            <person name="Neilson J.A."/>
            <person name="Onodera N.T."/>
            <person name="Poole A.M."/>
            <person name="Pritham E.J."/>
            <person name="Richards T.A."/>
            <person name="Rocap G."/>
            <person name="Roy S.W."/>
            <person name="Sarai C."/>
            <person name="Schaack S."/>
            <person name="Shirato S."/>
            <person name="Slamovits C.H."/>
            <person name="Spencer D.F."/>
            <person name="Suzuki S."/>
            <person name="Worden A.Z."/>
            <person name="Zauner S."/>
            <person name="Barry K."/>
            <person name="Bell C."/>
            <person name="Bharti A.K."/>
            <person name="Crow J.A."/>
            <person name="Grimwood J."/>
            <person name="Kramer R."/>
            <person name="Lindquist E."/>
            <person name="Lucas S."/>
            <person name="Salamov A."/>
            <person name="McFadden G.I."/>
            <person name="Lane C.E."/>
            <person name="Keeling P.J."/>
            <person name="Gray M.W."/>
            <person name="Grigoriev I.V."/>
            <person name="Archibald J.M."/>
        </authorList>
    </citation>
    <scope>NUCLEOTIDE SEQUENCE</scope>
    <source>
        <strain evidence="4">CCMP2712</strain>
    </source>
</reference>
<dbReference type="AlphaFoldDB" id="L1IDG3"/>
<keyword evidence="4" id="KW-1185">Reference proteome</keyword>